<organism evidence="6">
    <name type="scientific">Medioppia subpectinata</name>
    <dbReference type="NCBI Taxonomy" id="1979941"/>
    <lineage>
        <taxon>Eukaryota</taxon>
        <taxon>Metazoa</taxon>
        <taxon>Ecdysozoa</taxon>
        <taxon>Arthropoda</taxon>
        <taxon>Chelicerata</taxon>
        <taxon>Arachnida</taxon>
        <taxon>Acari</taxon>
        <taxon>Acariformes</taxon>
        <taxon>Sarcoptiformes</taxon>
        <taxon>Oribatida</taxon>
        <taxon>Brachypylina</taxon>
        <taxon>Oppioidea</taxon>
        <taxon>Oppiidae</taxon>
        <taxon>Medioppia</taxon>
    </lineage>
</organism>
<dbReference type="Pfam" id="PF00501">
    <property type="entry name" value="AMP-binding"/>
    <property type="match status" value="1"/>
</dbReference>
<dbReference type="InterPro" id="IPR000873">
    <property type="entry name" value="AMP-dep_synth/lig_dom"/>
</dbReference>
<evidence type="ECO:0000256" key="2">
    <source>
        <dbReference type="ARBA" id="ARBA00006432"/>
    </source>
</evidence>
<dbReference type="GO" id="GO:0016405">
    <property type="term" value="F:CoA-ligase activity"/>
    <property type="evidence" value="ECO:0007669"/>
    <property type="project" value="TreeGrafter"/>
</dbReference>
<evidence type="ECO:0000256" key="1">
    <source>
        <dbReference type="ARBA" id="ARBA00004275"/>
    </source>
</evidence>
<dbReference type="EMBL" id="OC860088">
    <property type="protein sequence ID" value="CAD7628250.1"/>
    <property type="molecule type" value="Genomic_DNA"/>
</dbReference>
<evidence type="ECO:0000313" key="7">
    <source>
        <dbReference type="Proteomes" id="UP000759131"/>
    </source>
</evidence>
<keyword evidence="4" id="KW-0576">Peroxisome</keyword>
<dbReference type="PROSITE" id="PS00455">
    <property type="entry name" value="AMP_BINDING"/>
    <property type="match status" value="1"/>
</dbReference>
<proteinExistence type="inferred from homology"/>
<dbReference type="AlphaFoldDB" id="A0A7R9Q100"/>
<keyword evidence="7" id="KW-1185">Reference proteome</keyword>
<reference evidence="6" key="1">
    <citation type="submission" date="2020-11" db="EMBL/GenBank/DDBJ databases">
        <authorList>
            <person name="Tran Van P."/>
        </authorList>
    </citation>
    <scope>NUCLEOTIDE SEQUENCE</scope>
</reference>
<dbReference type="GO" id="GO:0005777">
    <property type="term" value="C:peroxisome"/>
    <property type="evidence" value="ECO:0007669"/>
    <property type="project" value="UniProtKB-SubCell"/>
</dbReference>
<dbReference type="InterPro" id="IPR042099">
    <property type="entry name" value="ANL_N_sf"/>
</dbReference>
<evidence type="ECO:0000256" key="3">
    <source>
        <dbReference type="ARBA" id="ARBA00022598"/>
    </source>
</evidence>
<gene>
    <name evidence="6" type="ORF">OSB1V03_LOCUS8672</name>
</gene>
<dbReference type="InterPro" id="IPR020845">
    <property type="entry name" value="AMP-binding_CS"/>
</dbReference>
<dbReference type="Proteomes" id="UP000759131">
    <property type="component" value="Unassembled WGS sequence"/>
</dbReference>
<feature type="domain" description="AMP-dependent synthetase/ligase" evidence="5">
    <location>
        <begin position="11"/>
        <end position="261"/>
    </location>
</feature>
<evidence type="ECO:0000256" key="4">
    <source>
        <dbReference type="ARBA" id="ARBA00023140"/>
    </source>
</evidence>
<dbReference type="EMBL" id="CAJPIZ010005513">
    <property type="protein sequence ID" value="CAG2108680.1"/>
    <property type="molecule type" value="Genomic_DNA"/>
</dbReference>
<dbReference type="PANTHER" id="PTHR24096:SF149">
    <property type="entry name" value="AMP-BINDING DOMAIN-CONTAINING PROTEIN-RELATED"/>
    <property type="match status" value="1"/>
</dbReference>
<protein>
    <recommendedName>
        <fullName evidence="5">AMP-dependent synthetase/ligase domain-containing protein</fullName>
    </recommendedName>
</protein>
<feature type="non-terminal residue" evidence="6">
    <location>
        <position position="273"/>
    </location>
</feature>
<dbReference type="OrthoDB" id="10253869at2759"/>
<dbReference type="SUPFAM" id="SSF56801">
    <property type="entry name" value="Acetyl-CoA synthetase-like"/>
    <property type="match status" value="1"/>
</dbReference>
<name>A0A7R9Q100_9ACAR</name>
<evidence type="ECO:0000313" key="6">
    <source>
        <dbReference type="EMBL" id="CAD7628250.1"/>
    </source>
</evidence>
<evidence type="ECO:0000259" key="5">
    <source>
        <dbReference type="Pfam" id="PF00501"/>
    </source>
</evidence>
<sequence>MLSKVECKLIKGDIVCFITNNNDIHAIGLLGVLAAGGVYCSLPRHTTQTEISSNMMTIKPTILIGNSDNFTLLTKMGQQFDCIKTILLLNEFCANKLHIKSQSIERALELIRDNDIELPVMSGLSDMATLVMSSGSSGTPKAIIRTNRNLLAIVAITQHPEICPLRADDIMLSTGFNHMCGQRSLFSSLTSGAQLVVWGDDHSNEAIFDGIHDMNVTNIFTVPTELNFLIKNQHKYNKTYLKTLRDVFCGGAFLSQHIYQQIYLEIIMTVAKM</sequence>
<keyword evidence="3" id="KW-0436">Ligase</keyword>
<accession>A0A7R9Q100</accession>
<comment type="subcellular location">
    <subcellularLocation>
        <location evidence="1">Peroxisome</location>
    </subcellularLocation>
</comment>
<dbReference type="PANTHER" id="PTHR24096">
    <property type="entry name" value="LONG-CHAIN-FATTY-ACID--COA LIGASE"/>
    <property type="match status" value="1"/>
</dbReference>
<dbReference type="Gene3D" id="3.40.50.12780">
    <property type="entry name" value="N-terminal domain of ligase-like"/>
    <property type="match status" value="1"/>
</dbReference>
<comment type="similarity">
    <text evidence="2">Belongs to the ATP-dependent AMP-binding enzyme family.</text>
</comment>